<name>A0A382JMV7_9ZZZZ</name>
<accession>A0A382JMV7</accession>
<evidence type="ECO:0000313" key="1">
    <source>
        <dbReference type="EMBL" id="SVC13079.1"/>
    </source>
</evidence>
<reference evidence="1" key="1">
    <citation type="submission" date="2018-05" db="EMBL/GenBank/DDBJ databases">
        <authorList>
            <person name="Lanie J.A."/>
            <person name="Ng W.-L."/>
            <person name="Kazmierczak K.M."/>
            <person name="Andrzejewski T.M."/>
            <person name="Davidsen T.M."/>
            <person name="Wayne K.J."/>
            <person name="Tettelin H."/>
            <person name="Glass J.I."/>
            <person name="Rusch D."/>
            <person name="Podicherti R."/>
            <person name="Tsui H.-C.T."/>
            <person name="Winkler M.E."/>
        </authorList>
    </citation>
    <scope>NUCLEOTIDE SEQUENCE</scope>
</reference>
<feature type="non-terminal residue" evidence="1">
    <location>
        <position position="25"/>
    </location>
</feature>
<sequence length="25" mass="2724">MFYSIASKLGIIKVREGTAIIKATL</sequence>
<gene>
    <name evidence="1" type="ORF">METZ01_LOCUS265933</name>
</gene>
<protein>
    <submittedName>
        <fullName evidence="1">Uncharacterized protein</fullName>
    </submittedName>
</protein>
<proteinExistence type="predicted"/>
<organism evidence="1">
    <name type="scientific">marine metagenome</name>
    <dbReference type="NCBI Taxonomy" id="408172"/>
    <lineage>
        <taxon>unclassified sequences</taxon>
        <taxon>metagenomes</taxon>
        <taxon>ecological metagenomes</taxon>
    </lineage>
</organism>
<dbReference type="EMBL" id="UINC01075163">
    <property type="protein sequence ID" value="SVC13079.1"/>
    <property type="molecule type" value="Genomic_DNA"/>
</dbReference>
<dbReference type="AlphaFoldDB" id="A0A382JMV7"/>